<dbReference type="EMBL" id="AAWS01000017">
    <property type="protein sequence ID" value="EAY28144.1"/>
    <property type="molecule type" value="Genomic_DNA"/>
</dbReference>
<evidence type="ECO:0008006" key="3">
    <source>
        <dbReference type="Google" id="ProtNLM"/>
    </source>
</evidence>
<evidence type="ECO:0000313" key="1">
    <source>
        <dbReference type="EMBL" id="EAY28144.1"/>
    </source>
</evidence>
<dbReference type="RefSeq" id="WP_002698264.1">
    <property type="nucleotide sequence ID" value="NZ_AAWS01000017.1"/>
</dbReference>
<dbReference type="Proteomes" id="UP000004095">
    <property type="component" value="Unassembled WGS sequence"/>
</dbReference>
<organism evidence="1 2">
    <name type="scientific">Microscilla marina ATCC 23134</name>
    <dbReference type="NCBI Taxonomy" id="313606"/>
    <lineage>
        <taxon>Bacteria</taxon>
        <taxon>Pseudomonadati</taxon>
        <taxon>Bacteroidota</taxon>
        <taxon>Cytophagia</taxon>
        <taxon>Cytophagales</taxon>
        <taxon>Microscillaceae</taxon>
        <taxon>Microscilla</taxon>
    </lineage>
</organism>
<accession>A1ZMW3</accession>
<comment type="caution">
    <text evidence="1">The sequence shown here is derived from an EMBL/GenBank/DDBJ whole genome shotgun (WGS) entry which is preliminary data.</text>
</comment>
<gene>
    <name evidence="1" type="ORF">M23134_03405</name>
</gene>
<sequence length="222" mass="26583">MAQVIRNVHNHNIIDLLEIYHIFIDELEESGKFDLKFDKIDPVRPQDIADFVKEYDVFVPKDVWTFWEEGLMSVSFVGEKNKFAAGTDFLPFKYVVRDTAMLREMAENYDDEEDKEEMELRRLHLYGIPLTFEEPCLILDAQPERKENGIYRILYDGSPLKNVIAPDFTTFWEHWLAAGCFIKGNFDIYWQIVHEYVTLQIPHKDNLWLKYWDQQYRTNYAH</sequence>
<protein>
    <recommendedName>
        <fullName evidence="3">Knr4/Smi1-like domain-containing protein</fullName>
    </recommendedName>
</protein>
<proteinExistence type="predicted"/>
<name>A1ZMW3_MICM2</name>
<evidence type="ECO:0000313" key="2">
    <source>
        <dbReference type="Proteomes" id="UP000004095"/>
    </source>
</evidence>
<dbReference type="AlphaFoldDB" id="A1ZMW3"/>
<reference evidence="1 2" key="1">
    <citation type="submission" date="2007-01" db="EMBL/GenBank/DDBJ databases">
        <authorList>
            <person name="Haygood M."/>
            <person name="Podell S."/>
            <person name="Anderson C."/>
            <person name="Hopkinson B."/>
            <person name="Roe K."/>
            <person name="Barbeau K."/>
            <person name="Gaasterland T."/>
            <person name="Ferriera S."/>
            <person name="Johnson J."/>
            <person name="Kravitz S."/>
            <person name="Beeson K."/>
            <person name="Sutton G."/>
            <person name="Rogers Y.-H."/>
            <person name="Friedman R."/>
            <person name="Frazier M."/>
            <person name="Venter J.C."/>
        </authorList>
    </citation>
    <scope>NUCLEOTIDE SEQUENCE [LARGE SCALE GENOMIC DNA]</scope>
    <source>
        <strain evidence="1 2">ATCC 23134</strain>
    </source>
</reference>
<keyword evidence="2" id="KW-1185">Reference proteome</keyword>